<dbReference type="RefSeq" id="WP_197007558.1">
    <property type="nucleotide sequence ID" value="NZ_BONS01000018.1"/>
</dbReference>
<dbReference type="AlphaFoldDB" id="A0A8J7GPM0"/>
<dbReference type="SUPFAM" id="SSF140453">
    <property type="entry name" value="EsxAB dimer-like"/>
    <property type="match status" value="1"/>
</dbReference>
<accession>A0A8J7GPM0</accession>
<dbReference type="Pfam" id="PF06013">
    <property type="entry name" value="WXG100"/>
    <property type="match status" value="1"/>
</dbReference>
<dbReference type="InterPro" id="IPR036689">
    <property type="entry name" value="ESAT-6-like_sf"/>
</dbReference>
<evidence type="ECO:0000256" key="1">
    <source>
        <dbReference type="RuleBase" id="RU362001"/>
    </source>
</evidence>
<sequence length="90" mass="10045">MLEVNYAALEHAQGQMKTLSHQIDEKLDTLRAGLQKMRWDGADREAYDEHQRAWDAAVTDLNGVLGQIAAAVGLARENYINTEASNSKLF</sequence>
<proteinExistence type="inferred from homology"/>
<dbReference type="NCBIfam" id="TIGR03930">
    <property type="entry name" value="WXG100_ESAT6"/>
    <property type="match status" value="1"/>
</dbReference>
<dbReference type="Proteomes" id="UP000622552">
    <property type="component" value="Unassembled WGS sequence"/>
</dbReference>
<dbReference type="EMBL" id="JADOUF010000001">
    <property type="protein sequence ID" value="MBG6141082.1"/>
    <property type="molecule type" value="Genomic_DNA"/>
</dbReference>
<organism evidence="2 3">
    <name type="scientific">Longispora fulva</name>
    <dbReference type="NCBI Taxonomy" id="619741"/>
    <lineage>
        <taxon>Bacteria</taxon>
        <taxon>Bacillati</taxon>
        <taxon>Actinomycetota</taxon>
        <taxon>Actinomycetes</taxon>
        <taxon>Micromonosporales</taxon>
        <taxon>Micromonosporaceae</taxon>
        <taxon>Longispora</taxon>
    </lineage>
</organism>
<reference evidence="2" key="1">
    <citation type="submission" date="2020-11" db="EMBL/GenBank/DDBJ databases">
        <title>Sequencing the genomes of 1000 actinobacteria strains.</title>
        <authorList>
            <person name="Klenk H.-P."/>
        </authorList>
    </citation>
    <scope>NUCLEOTIDE SEQUENCE</scope>
    <source>
        <strain evidence="2">DSM 45356</strain>
    </source>
</reference>
<evidence type="ECO:0000313" key="3">
    <source>
        <dbReference type="Proteomes" id="UP000622552"/>
    </source>
</evidence>
<gene>
    <name evidence="2" type="ORF">IW245_007276</name>
</gene>
<keyword evidence="3" id="KW-1185">Reference proteome</keyword>
<comment type="caution">
    <text evidence="2">The sequence shown here is derived from an EMBL/GenBank/DDBJ whole genome shotgun (WGS) entry which is preliminary data.</text>
</comment>
<evidence type="ECO:0000313" key="2">
    <source>
        <dbReference type="EMBL" id="MBG6141082.1"/>
    </source>
</evidence>
<comment type="similarity">
    <text evidence="1">Belongs to the WXG100 family.</text>
</comment>
<protein>
    <recommendedName>
        <fullName evidence="1">ESAT-6-like protein</fullName>
    </recommendedName>
</protein>
<dbReference type="Gene3D" id="1.10.287.1060">
    <property type="entry name" value="ESAT-6-like"/>
    <property type="match status" value="1"/>
</dbReference>
<name>A0A8J7GPM0_9ACTN</name>
<dbReference type="InterPro" id="IPR010310">
    <property type="entry name" value="T7SS_ESAT-6-like"/>
</dbReference>